<dbReference type="EMBL" id="CP019288">
    <property type="protein sequence ID" value="QHI38019.1"/>
    <property type="molecule type" value="Genomic_DNA"/>
</dbReference>
<gene>
    <name evidence="2" type="ORF">IMCC3317_34020</name>
</gene>
<sequence>MKQKKYYSQALYFMKAILVIIVIGVTFFIITQFSDKIAQEISIKLRKNMVIIEYVVNGIFGLIALASIALILLRGKPAVTLSHTTLRTNRFKKDFAQLKSYHPGKGGSEPYVISHEGKQYDLELSWFSKKDQKEIEAFIKERVATI</sequence>
<keyword evidence="3" id="KW-1185">Reference proteome</keyword>
<dbReference type="KEGG" id="kan:IMCC3317_34020"/>
<feature type="transmembrane region" description="Helical" evidence="1">
    <location>
        <begin position="51"/>
        <end position="73"/>
    </location>
</feature>
<organism evidence="2 3">
    <name type="scientific">Kordia antarctica</name>
    <dbReference type="NCBI Taxonomy" id="1218801"/>
    <lineage>
        <taxon>Bacteria</taxon>
        <taxon>Pseudomonadati</taxon>
        <taxon>Bacteroidota</taxon>
        <taxon>Flavobacteriia</taxon>
        <taxon>Flavobacteriales</taxon>
        <taxon>Flavobacteriaceae</taxon>
        <taxon>Kordia</taxon>
    </lineage>
</organism>
<dbReference type="OrthoDB" id="1164862at2"/>
<keyword evidence="1" id="KW-1133">Transmembrane helix</keyword>
<keyword evidence="1" id="KW-0472">Membrane</keyword>
<keyword evidence="1" id="KW-0812">Transmembrane</keyword>
<reference evidence="2 3" key="1">
    <citation type="journal article" date="2013" name="Int. J. Syst. Evol. Microbiol.">
        <title>Kordia antarctica sp. nov., isolated from Antarctic seawater.</title>
        <authorList>
            <person name="Baek K."/>
            <person name="Choi A."/>
            <person name="Kang I."/>
            <person name="Lee K."/>
            <person name="Cho J.C."/>
        </authorList>
    </citation>
    <scope>NUCLEOTIDE SEQUENCE [LARGE SCALE GENOMIC DNA]</scope>
    <source>
        <strain evidence="2 3">IMCC3317</strain>
    </source>
</reference>
<accession>A0A7L4ZNK1</accession>
<feature type="transmembrane region" description="Helical" evidence="1">
    <location>
        <begin position="12"/>
        <end position="31"/>
    </location>
</feature>
<dbReference type="RefSeq" id="WP_160130590.1">
    <property type="nucleotide sequence ID" value="NZ_CP019288.1"/>
</dbReference>
<dbReference type="Proteomes" id="UP000464657">
    <property type="component" value="Chromosome"/>
</dbReference>
<evidence type="ECO:0000256" key="1">
    <source>
        <dbReference type="SAM" id="Phobius"/>
    </source>
</evidence>
<proteinExistence type="predicted"/>
<dbReference type="AlphaFoldDB" id="A0A7L4ZNK1"/>
<protein>
    <submittedName>
        <fullName evidence="2">Uncharacterized protein</fullName>
    </submittedName>
</protein>
<evidence type="ECO:0000313" key="3">
    <source>
        <dbReference type="Proteomes" id="UP000464657"/>
    </source>
</evidence>
<name>A0A7L4ZNK1_9FLAO</name>
<evidence type="ECO:0000313" key="2">
    <source>
        <dbReference type="EMBL" id="QHI38019.1"/>
    </source>
</evidence>